<evidence type="ECO:0000313" key="3">
    <source>
        <dbReference type="EMBL" id="KDP40937.1"/>
    </source>
</evidence>
<protein>
    <recommendedName>
        <fullName evidence="2">Disease resistance protein At4g27190-like leucine-rich repeats domain-containing protein</fullName>
    </recommendedName>
</protein>
<evidence type="ECO:0000313" key="5">
    <source>
        <dbReference type="Proteomes" id="UP000027138"/>
    </source>
</evidence>
<evidence type="ECO:0000313" key="4">
    <source>
        <dbReference type="EMBL" id="KDP44168.1"/>
    </source>
</evidence>
<dbReference type="AlphaFoldDB" id="A0A067LAC8"/>
<dbReference type="EMBL" id="KK914256">
    <property type="protein sequence ID" value="KDP44168.1"/>
    <property type="molecule type" value="Genomic_DNA"/>
</dbReference>
<keyword evidence="1" id="KW-0611">Plant defense</keyword>
<dbReference type="InterPro" id="IPR057135">
    <property type="entry name" value="At4g27190-like_LRR"/>
</dbReference>
<accession>A0A067LAC8</accession>
<organism evidence="4 5">
    <name type="scientific">Jatropha curcas</name>
    <name type="common">Barbados nut</name>
    <dbReference type="NCBI Taxonomy" id="180498"/>
    <lineage>
        <taxon>Eukaryota</taxon>
        <taxon>Viridiplantae</taxon>
        <taxon>Streptophyta</taxon>
        <taxon>Embryophyta</taxon>
        <taxon>Tracheophyta</taxon>
        <taxon>Spermatophyta</taxon>
        <taxon>Magnoliopsida</taxon>
        <taxon>eudicotyledons</taxon>
        <taxon>Gunneridae</taxon>
        <taxon>Pentapetalae</taxon>
        <taxon>rosids</taxon>
        <taxon>fabids</taxon>
        <taxon>Malpighiales</taxon>
        <taxon>Euphorbiaceae</taxon>
        <taxon>Crotonoideae</taxon>
        <taxon>Jatropheae</taxon>
        <taxon>Jatropha</taxon>
    </lineage>
</organism>
<dbReference type="InterPro" id="IPR050905">
    <property type="entry name" value="Plant_NBS-LRR"/>
</dbReference>
<sequence>MEQVIVGDGSEEETRMLLRELGFLKLGGLPKLTRFCTCDLIECPALEELQIKNCPALMTFVSSSASESNASSSELQIMNSTLFDEKVLFPNLENLQLTCAHKLENIWNDELQVDSFCRLKVLKVEHGKELLKVFPSKQLLRFKNLERLMVNDCNLVEEVFDLQVLMKIQEETDVAATTETQLRYFNVTELPNLKNMVAGWRKLLPKRKEQKQLLSLHLVDSSAYTFGD</sequence>
<dbReference type="SUPFAM" id="SSF52058">
    <property type="entry name" value="L domain-like"/>
    <property type="match status" value="1"/>
</dbReference>
<evidence type="ECO:0000259" key="2">
    <source>
        <dbReference type="Pfam" id="PF23247"/>
    </source>
</evidence>
<feature type="domain" description="Disease resistance protein At4g27190-like leucine-rich repeats" evidence="2">
    <location>
        <begin position="92"/>
        <end position="202"/>
    </location>
</feature>
<dbReference type="Proteomes" id="UP000027138">
    <property type="component" value="Unassembled WGS sequence"/>
</dbReference>
<dbReference type="PANTHER" id="PTHR33463">
    <property type="entry name" value="NB-ARC DOMAIN-CONTAINING PROTEIN-RELATED"/>
    <property type="match status" value="1"/>
</dbReference>
<dbReference type="EMBL" id="KK914327">
    <property type="protein sequence ID" value="KDP40937.1"/>
    <property type="molecule type" value="Genomic_DNA"/>
</dbReference>
<name>A0A067LAC8_JATCU</name>
<evidence type="ECO:0000256" key="1">
    <source>
        <dbReference type="ARBA" id="ARBA00022821"/>
    </source>
</evidence>
<dbReference type="Pfam" id="PF23247">
    <property type="entry name" value="LRR_RPS2"/>
    <property type="match status" value="1"/>
</dbReference>
<keyword evidence="5" id="KW-1185">Reference proteome</keyword>
<proteinExistence type="predicted"/>
<dbReference type="OrthoDB" id="1747797at2759"/>
<dbReference type="Gene3D" id="3.80.10.10">
    <property type="entry name" value="Ribonuclease Inhibitor"/>
    <property type="match status" value="1"/>
</dbReference>
<reference evidence="4 5" key="1">
    <citation type="journal article" date="2014" name="PLoS ONE">
        <title>Global Analysis of Gene Expression Profiles in Physic Nut (Jatropha curcas L.) Seedlings Exposed to Salt Stress.</title>
        <authorList>
            <person name="Zhang L."/>
            <person name="Zhang C."/>
            <person name="Wu P."/>
            <person name="Chen Y."/>
            <person name="Li M."/>
            <person name="Jiang H."/>
            <person name="Wu G."/>
        </authorList>
    </citation>
    <scope>NUCLEOTIDE SEQUENCE [LARGE SCALE GENOMIC DNA]</scope>
    <source>
        <strain evidence="5">cv. GZQX0401</strain>
        <tissue evidence="4">Young leaves</tissue>
    </source>
</reference>
<dbReference type="PANTHER" id="PTHR33463:SF147">
    <property type="entry name" value="NB-ARC DOMAIN-CONTAINING PROTEIN"/>
    <property type="match status" value="1"/>
</dbReference>
<gene>
    <name evidence="4" type="ORF">JCGZ_05635</name>
    <name evidence="3" type="ORF">JCGZ_24936</name>
</gene>
<dbReference type="InterPro" id="IPR032675">
    <property type="entry name" value="LRR_dom_sf"/>
</dbReference>